<protein>
    <submittedName>
        <fullName evidence="2">Uncharacterized protein</fullName>
    </submittedName>
</protein>
<accession>A0ABT8FMT9</accession>
<keyword evidence="3" id="KW-1185">Reference proteome</keyword>
<dbReference type="EMBL" id="JAUHJQ010000138">
    <property type="protein sequence ID" value="MDN4175949.1"/>
    <property type="molecule type" value="Genomic_DNA"/>
</dbReference>
<evidence type="ECO:0000313" key="3">
    <source>
        <dbReference type="Proteomes" id="UP001168620"/>
    </source>
</evidence>
<gene>
    <name evidence="2" type="ORF">QWY28_23595</name>
</gene>
<feature type="region of interest" description="Disordered" evidence="1">
    <location>
        <begin position="50"/>
        <end position="83"/>
    </location>
</feature>
<evidence type="ECO:0000313" key="2">
    <source>
        <dbReference type="EMBL" id="MDN4175949.1"/>
    </source>
</evidence>
<dbReference type="RefSeq" id="WP_300955342.1">
    <property type="nucleotide sequence ID" value="NZ_JAUHJQ010000138.1"/>
</dbReference>
<sequence>MAERDRLLEQAVELQAGRDRAVRELKLAESTAATRLEQLRALREEHRALQERAARVPAPSALDRTDTPGVAAPSASDVERDRT</sequence>
<dbReference type="Proteomes" id="UP001168620">
    <property type="component" value="Unassembled WGS sequence"/>
</dbReference>
<comment type="caution">
    <text evidence="2">The sequence shown here is derived from an EMBL/GenBank/DDBJ whole genome shotgun (WGS) entry which is preliminary data.</text>
</comment>
<organism evidence="2 3">
    <name type="scientific">Nocardioides oceani</name>
    <dbReference type="NCBI Taxonomy" id="3058369"/>
    <lineage>
        <taxon>Bacteria</taxon>
        <taxon>Bacillati</taxon>
        <taxon>Actinomycetota</taxon>
        <taxon>Actinomycetes</taxon>
        <taxon>Propionibacteriales</taxon>
        <taxon>Nocardioidaceae</taxon>
        <taxon>Nocardioides</taxon>
    </lineage>
</organism>
<name>A0ABT8FMT9_9ACTN</name>
<proteinExistence type="predicted"/>
<evidence type="ECO:0000256" key="1">
    <source>
        <dbReference type="SAM" id="MobiDB-lite"/>
    </source>
</evidence>
<feature type="non-terminal residue" evidence="2">
    <location>
        <position position="83"/>
    </location>
</feature>
<reference evidence="2" key="1">
    <citation type="submission" date="2023-06" db="EMBL/GenBank/DDBJ databases">
        <title>Draft genome sequence of Nocardioides sp. SOB77.</title>
        <authorList>
            <person name="Zhang G."/>
        </authorList>
    </citation>
    <scope>NUCLEOTIDE SEQUENCE</scope>
    <source>
        <strain evidence="2">SOB77</strain>
    </source>
</reference>